<dbReference type="OrthoDB" id="7203053at2"/>
<evidence type="ECO:0000313" key="7">
    <source>
        <dbReference type="Proteomes" id="UP000068164"/>
    </source>
</evidence>
<comment type="subcellular location">
    <subcellularLocation>
        <location evidence="1">Membrane</location>
        <topology evidence="1">Multi-pass membrane protein</topology>
    </subcellularLocation>
</comment>
<keyword evidence="3 5" id="KW-1133">Transmembrane helix</keyword>
<dbReference type="GO" id="GO:0016020">
    <property type="term" value="C:membrane"/>
    <property type="evidence" value="ECO:0007669"/>
    <property type="project" value="UniProtKB-SubCell"/>
</dbReference>
<name>A0A109J1T8_9HYPH</name>
<dbReference type="EMBL" id="LNCD01000145">
    <property type="protein sequence ID" value="KWV40773.1"/>
    <property type="molecule type" value="Genomic_DNA"/>
</dbReference>
<dbReference type="AlphaFoldDB" id="A0A109J1T8"/>
<evidence type="ECO:0008006" key="8">
    <source>
        <dbReference type="Google" id="ProtNLM"/>
    </source>
</evidence>
<keyword evidence="2 5" id="KW-0812">Transmembrane</keyword>
<evidence type="ECO:0000256" key="2">
    <source>
        <dbReference type="ARBA" id="ARBA00022692"/>
    </source>
</evidence>
<dbReference type="Pfam" id="PF04140">
    <property type="entry name" value="ICMT"/>
    <property type="match status" value="1"/>
</dbReference>
<comment type="caution">
    <text evidence="6">The sequence shown here is derived from an EMBL/GenBank/DDBJ whole genome shotgun (WGS) entry which is preliminary data.</text>
</comment>
<evidence type="ECO:0000256" key="3">
    <source>
        <dbReference type="ARBA" id="ARBA00022989"/>
    </source>
</evidence>
<gene>
    <name evidence="6" type="ORF">AS026_24950</name>
</gene>
<organism evidence="6 7">
    <name type="scientific">Rhizobium altiplani</name>
    <dbReference type="NCBI Taxonomy" id="1864509"/>
    <lineage>
        <taxon>Bacteria</taxon>
        <taxon>Pseudomonadati</taxon>
        <taxon>Pseudomonadota</taxon>
        <taxon>Alphaproteobacteria</taxon>
        <taxon>Hyphomicrobiales</taxon>
        <taxon>Rhizobiaceae</taxon>
        <taxon>Rhizobium/Agrobacterium group</taxon>
        <taxon>Rhizobium</taxon>
    </lineage>
</organism>
<evidence type="ECO:0000313" key="6">
    <source>
        <dbReference type="EMBL" id="KWV40773.1"/>
    </source>
</evidence>
<dbReference type="RefSeq" id="WP_062375985.1">
    <property type="nucleotide sequence ID" value="NZ_LNCD01000145.1"/>
</dbReference>
<evidence type="ECO:0000256" key="5">
    <source>
        <dbReference type="SAM" id="Phobius"/>
    </source>
</evidence>
<accession>A0A109J1T8</accession>
<reference evidence="6 7" key="1">
    <citation type="submission" date="2015-11" db="EMBL/GenBank/DDBJ databases">
        <title>Draft Genome Sequence of the Strain BR 10423 (Rhizobium sp.) isolated from nodules of Mimosa pudica.</title>
        <authorList>
            <person name="Barauna A.C."/>
            <person name="Zilli J.E."/>
            <person name="Simoes-Araujo J.L."/>
            <person name="Reis V.M."/>
            <person name="James E.K."/>
            <person name="Reis F.B.Jr."/>
            <person name="Rouws L.F."/>
            <person name="Passos S.R."/>
            <person name="Gois S.R."/>
        </authorList>
    </citation>
    <scope>NUCLEOTIDE SEQUENCE [LARGE SCALE GENOMIC DNA]</scope>
    <source>
        <strain evidence="6 7">BR10423</strain>
    </source>
</reference>
<feature type="transmembrane region" description="Helical" evidence="5">
    <location>
        <begin position="68"/>
        <end position="86"/>
    </location>
</feature>
<dbReference type="Gene3D" id="1.20.120.1630">
    <property type="match status" value="1"/>
</dbReference>
<protein>
    <recommendedName>
        <fullName evidence="8">Isoprenylcysteine carboxyl methyltransferase</fullName>
    </recommendedName>
</protein>
<keyword evidence="4 5" id="KW-0472">Membrane</keyword>
<dbReference type="GO" id="GO:0004671">
    <property type="term" value="F:protein C-terminal S-isoprenylcysteine carboxyl O-methyltransferase activity"/>
    <property type="evidence" value="ECO:0007669"/>
    <property type="project" value="InterPro"/>
</dbReference>
<proteinExistence type="predicted"/>
<sequence length="167" mass="18458">MMWLSLALLAFVTAQRLAELALARHNTRVLLNSGAKEVAPQHYPFMVALHGCWIAGLWLLAIGRPVDAIWFAVFMVLQAGRLWVIGTLKGRWTTRIIVLPGAPLVSSGPYRFMAHPNYVIVAGEIAVLPLAFGMPLYAATFSVLNAAVLYVRIKAEKQALRTTMFLK</sequence>
<dbReference type="Proteomes" id="UP000068164">
    <property type="component" value="Unassembled WGS sequence"/>
</dbReference>
<feature type="transmembrane region" description="Helical" evidence="5">
    <location>
        <begin position="118"/>
        <end position="151"/>
    </location>
</feature>
<evidence type="ECO:0000256" key="4">
    <source>
        <dbReference type="ARBA" id="ARBA00023136"/>
    </source>
</evidence>
<keyword evidence="7" id="KW-1185">Reference proteome</keyword>
<feature type="transmembrane region" description="Helical" evidence="5">
    <location>
        <begin position="42"/>
        <end position="61"/>
    </location>
</feature>
<dbReference type="InterPro" id="IPR007269">
    <property type="entry name" value="ICMT_MeTrfase"/>
</dbReference>
<evidence type="ECO:0000256" key="1">
    <source>
        <dbReference type="ARBA" id="ARBA00004141"/>
    </source>
</evidence>